<sequence length="766" mass="83857">MIKNASLKVYGMTCTLCSTTIECAVSEIKGIDKINVSYAAEKAKFQYDSDKTSLEDIKQKIELLGFSVGEENEKNTDRGLTRQEIERNKLRNLFIISAILSTPLIIGMILGTTGFCHSNFDLNSANKWGNTIETLRFKSSQLHNWKFQLTLATIVQFIIGFRFYKSSFYALKAKAFTMDLLVVIGTTAAYFYSLYIALFQTITYTLGMVNLYFESSVTIITLVLLGRYLESIAKSKTAASIKALNKLQPKTARILKNNVEHAVPIEKVSIGDILMVKPGEKIPVDGIVLTGYSSVDESMLTGESIPAEKKKDDLVTGASINKNGTFTFKATKIGDDTVFSNIIKLVEEAQESKAPIQKIADKVSGLFIPAVLAISALTFIIWYFVIFDQQIFIMDIAIIHAVSVLVVSCPCALGLATPAALMVGMGKGAENGILIKNGEKLEQCCKISTVVFDKTGTLTTGKLHITDIILFNKKQISSLNIIKEKDLMILAAAAEKPSEHPLGEAIYKYGKYTYEDELSTLDYFKYFPGRGITALVDNKKVLIGKETFLTENSVDLLELEDNLSELQKQGKTSVLIAVNNILAGVIAMQDKIKDTSADAIKSLNKKNIEVYMITGDNKNTALSVANKLGIKNVIADVQPQNKAQEISKLKNKGKVVAMVGDGINDSPALATADIGFALGSGTDAAIESGDIVLLKEDLRALPEATELSRITMRKIRQNLFWAFIYNIIAIPIAVTGHLNPVIGAAAMSFSSISVLLNSLSLKRFKF</sequence>
<dbReference type="NCBIfam" id="TIGR01494">
    <property type="entry name" value="ATPase_P-type"/>
    <property type="match status" value="2"/>
</dbReference>
<evidence type="ECO:0000256" key="10">
    <source>
        <dbReference type="ARBA" id="ARBA00022967"/>
    </source>
</evidence>
<evidence type="ECO:0000313" key="18">
    <source>
        <dbReference type="Proteomes" id="UP000184604"/>
    </source>
</evidence>
<dbReference type="SUPFAM" id="SSF81653">
    <property type="entry name" value="Calcium ATPase, transduction domain A"/>
    <property type="match status" value="1"/>
</dbReference>
<dbReference type="Gene3D" id="3.40.1110.10">
    <property type="entry name" value="Calcium-transporting ATPase, cytoplasmic domain N"/>
    <property type="match status" value="1"/>
</dbReference>
<dbReference type="SUPFAM" id="SSF56784">
    <property type="entry name" value="HAD-like"/>
    <property type="match status" value="1"/>
</dbReference>
<gene>
    <name evidence="17" type="ORF">BS101_12425</name>
</gene>
<dbReference type="NCBIfam" id="TIGR01525">
    <property type="entry name" value="ATPase-IB_hvy"/>
    <property type="match status" value="1"/>
</dbReference>
<evidence type="ECO:0000256" key="8">
    <source>
        <dbReference type="ARBA" id="ARBA00022796"/>
    </source>
</evidence>
<dbReference type="InterPro" id="IPR001757">
    <property type="entry name" value="P_typ_ATPase"/>
</dbReference>
<evidence type="ECO:0000256" key="15">
    <source>
        <dbReference type="RuleBase" id="RU362081"/>
    </source>
</evidence>
<dbReference type="PROSITE" id="PS00154">
    <property type="entry name" value="ATPASE_E1_E2"/>
    <property type="match status" value="1"/>
</dbReference>
<dbReference type="GO" id="GO:0005886">
    <property type="term" value="C:plasma membrane"/>
    <property type="evidence" value="ECO:0007669"/>
    <property type="project" value="UniProtKB-SubCell"/>
</dbReference>
<dbReference type="InterPro" id="IPR006121">
    <property type="entry name" value="HMA_dom"/>
</dbReference>
<feature type="transmembrane region" description="Helical" evidence="15">
    <location>
        <begin position="204"/>
        <end position="226"/>
    </location>
</feature>
<feature type="transmembrane region" description="Helical" evidence="15">
    <location>
        <begin position="363"/>
        <end position="385"/>
    </location>
</feature>
<dbReference type="InterPro" id="IPR027256">
    <property type="entry name" value="P-typ_ATPase_IB"/>
</dbReference>
<dbReference type="SUPFAM" id="SSF55008">
    <property type="entry name" value="HMA, heavy metal-associated domain"/>
    <property type="match status" value="1"/>
</dbReference>
<dbReference type="OrthoDB" id="9760364at2"/>
<dbReference type="PANTHER" id="PTHR43520:SF8">
    <property type="entry name" value="P-TYPE CU(+) TRANSPORTER"/>
    <property type="match status" value="1"/>
</dbReference>
<evidence type="ECO:0000256" key="14">
    <source>
        <dbReference type="ARBA" id="ARBA00049289"/>
    </source>
</evidence>
<dbReference type="Pfam" id="PF00403">
    <property type="entry name" value="HMA"/>
    <property type="match status" value="1"/>
</dbReference>
<dbReference type="InterPro" id="IPR036163">
    <property type="entry name" value="HMA_dom_sf"/>
</dbReference>
<dbReference type="InterPro" id="IPR008250">
    <property type="entry name" value="ATPase_P-typ_transduc_dom_A_sf"/>
</dbReference>
<feature type="transmembrane region" description="Helical" evidence="15">
    <location>
        <begin position="92"/>
        <end position="115"/>
    </location>
</feature>
<feature type="transmembrane region" description="Helical" evidence="15">
    <location>
        <begin position="741"/>
        <end position="761"/>
    </location>
</feature>
<accession>A0A1L5F8Y8</accession>
<dbReference type="GO" id="GO:0055070">
    <property type="term" value="P:copper ion homeostasis"/>
    <property type="evidence" value="ECO:0007669"/>
    <property type="project" value="TreeGrafter"/>
</dbReference>
<dbReference type="SFLD" id="SFLDS00003">
    <property type="entry name" value="Haloacid_Dehalogenase"/>
    <property type="match status" value="1"/>
</dbReference>
<keyword evidence="13 15" id="KW-0472">Membrane</keyword>
<dbReference type="FunFam" id="3.30.70.100:FF:000001">
    <property type="entry name" value="ATPase copper transporting beta"/>
    <property type="match status" value="1"/>
</dbReference>
<evidence type="ECO:0000256" key="9">
    <source>
        <dbReference type="ARBA" id="ARBA00022840"/>
    </source>
</evidence>
<keyword evidence="11 15" id="KW-1133">Transmembrane helix</keyword>
<dbReference type="Pfam" id="PF00122">
    <property type="entry name" value="E1-E2_ATPase"/>
    <property type="match status" value="1"/>
</dbReference>
<dbReference type="EMBL" id="CP018335">
    <property type="protein sequence ID" value="APM39491.1"/>
    <property type="molecule type" value="Genomic_DNA"/>
</dbReference>
<dbReference type="SUPFAM" id="SSF81665">
    <property type="entry name" value="Calcium ATPase, transmembrane domain M"/>
    <property type="match status" value="1"/>
</dbReference>
<keyword evidence="5 15" id="KW-0812">Transmembrane</keyword>
<comment type="subcellular location">
    <subcellularLocation>
        <location evidence="1">Cell membrane</location>
        <topology evidence="1">Multi-pass membrane protein</topology>
    </subcellularLocation>
</comment>
<dbReference type="InterPro" id="IPR023298">
    <property type="entry name" value="ATPase_P-typ_TM_dom_sf"/>
</dbReference>
<dbReference type="AlphaFoldDB" id="A0A1L5F8Y8"/>
<dbReference type="PROSITE" id="PS50846">
    <property type="entry name" value="HMA_2"/>
    <property type="match status" value="1"/>
</dbReference>
<feature type="transmembrane region" description="Helical" evidence="15">
    <location>
        <begin position="176"/>
        <end position="198"/>
    </location>
</feature>
<keyword evidence="7 15" id="KW-0547">Nucleotide-binding</keyword>
<name>A0A1L5F8Y8_CLOKL</name>
<dbReference type="SFLD" id="SFLDF00027">
    <property type="entry name" value="p-type_atpase"/>
    <property type="match status" value="1"/>
</dbReference>
<evidence type="ECO:0000256" key="2">
    <source>
        <dbReference type="ARBA" id="ARBA00006024"/>
    </source>
</evidence>
<evidence type="ECO:0000256" key="1">
    <source>
        <dbReference type="ARBA" id="ARBA00004651"/>
    </source>
</evidence>
<dbReference type="Gene3D" id="2.70.150.10">
    <property type="entry name" value="Calcium-transporting ATPase, cytoplasmic transduction domain A"/>
    <property type="match status" value="1"/>
</dbReference>
<dbReference type="GO" id="GO:0005507">
    <property type="term" value="F:copper ion binding"/>
    <property type="evidence" value="ECO:0007669"/>
    <property type="project" value="TreeGrafter"/>
</dbReference>
<keyword evidence="6 15" id="KW-0479">Metal-binding</keyword>
<feature type="transmembrane region" description="Helical" evidence="15">
    <location>
        <begin position="718"/>
        <end position="735"/>
    </location>
</feature>
<evidence type="ECO:0000256" key="13">
    <source>
        <dbReference type="ARBA" id="ARBA00023136"/>
    </source>
</evidence>
<dbReference type="GO" id="GO:0140581">
    <property type="term" value="F:P-type monovalent copper transporter activity"/>
    <property type="evidence" value="ECO:0007669"/>
    <property type="project" value="UniProtKB-EC"/>
</dbReference>
<organism evidence="17 18">
    <name type="scientific">Clostridium kluyveri</name>
    <dbReference type="NCBI Taxonomy" id="1534"/>
    <lineage>
        <taxon>Bacteria</taxon>
        <taxon>Bacillati</taxon>
        <taxon>Bacillota</taxon>
        <taxon>Clostridia</taxon>
        <taxon>Eubacteriales</taxon>
        <taxon>Clostridiaceae</taxon>
        <taxon>Clostridium</taxon>
    </lineage>
</organism>
<dbReference type="GO" id="GO:0043682">
    <property type="term" value="F:P-type divalent copper transporter activity"/>
    <property type="evidence" value="ECO:0007669"/>
    <property type="project" value="TreeGrafter"/>
</dbReference>
<feature type="domain" description="HMA" evidence="16">
    <location>
        <begin position="3"/>
        <end position="69"/>
    </location>
</feature>
<keyword evidence="9 15" id="KW-0067">ATP-binding</keyword>
<dbReference type="InterPro" id="IPR036412">
    <property type="entry name" value="HAD-like_sf"/>
</dbReference>
<dbReference type="CDD" id="cd00371">
    <property type="entry name" value="HMA"/>
    <property type="match status" value="1"/>
</dbReference>
<evidence type="ECO:0000256" key="7">
    <source>
        <dbReference type="ARBA" id="ARBA00022741"/>
    </source>
</evidence>
<evidence type="ECO:0000313" key="17">
    <source>
        <dbReference type="EMBL" id="APM39491.1"/>
    </source>
</evidence>
<dbReference type="InterPro" id="IPR059000">
    <property type="entry name" value="ATPase_P-type_domA"/>
</dbReference>
<dbReference type="Proteomes" id="UP000184604">
    <property type="component" value="Chromosome"/>
</dbReference>
<dbReference type="Pfam" id="PF00702">
    <property type="entry name" value="Hydrolase"/>
    <property type="match status" value="1"/>
</dbReference>
<dbReference type="PRINTS" id="PR00119">
    <property type="entry name" value="CATATPASE"/>
</dbReference>
<reference evidence="17 18" key="1">
    <citation type="submission" date="2016-12" db="EMBL/GenBank/DDBJ databases">
        <title>Complete genome sequence of Clostridium kluyveri JZZ isolated from the pit mud of a Chinese flavor liquor-making factory.</title>
        <authorList>
            <person name="Wang Y."/>
        </authorList>
    </citation>
    <scope>NUCLEOTIDE SEQUENCE [LARGE SCALE GENOMIC DNA]</scope>
    <source>
        <strain evidence="17 18">JZZ</strain>
    </source>
</reference>
<feature type="transmembrane region" description="Helical" evidence="15">
    <location>
        <begin position="391"/>
        <end position="416"/>
    </location>
</feature>
<keyword evidence="4" id="KW-0813">Transport</keyword>
<dbReference type="InterPro" id="IPR023299">
    <property type="entry name" value="ATPase_P-typ_cyto_dom_N"/>
</dbReference>
<evidence type="ECO:0000256" key="12">
    <source>
        <dbReference type="ARBA" id="ARBA00023008"/>
    </source>
</evidence>
<dbReference type="CDD" id="cd02094">
    <property type="entry name" value="P-type_ATPase_Cu-like"/>
    <property type="match status" value="1"/>
</dbReference>
<keyword evidence="12" id="KW-0186">Copper</keyword>
<evidence type="ECO:0000256" key="4">
    <source>
        <dbReference type="ARBA" id="ARBA00022448"/>
    </source>
</evidence>
<keyword evidence="10" id="KW-1278">Translocase</keyword>
<dbReference type="Gene3D" id="3.40.50.1000">
    <property type="entry name" value="HAD superfamily/HAD-like"/>
    <property type="match status" value="1"/>
</dbReference>
<dbReference type="GO" id="GO:0016887">
    <property type="term" value="F:ATP hydrolysis activity"/>
    <property type="evidence" value="ECO:0007669"/>
    <property type="project" value="InterPro"/>
</dbReference>
<evidence type="ECO:0000256" key="3">
    <source>
        <dbReference type="ARBA" id="ARBA00012517"/>
    </source>
</evidence>
<evidence type="ECO:0000259" key="16">
    <source>
        <dbReference type="PROSITE" id="PS50846"/>
    </source>
</evidence>
<dbReference type="RefSeq" id="WP_073539114.1">
    <property type="nucleotide sequence ID" value="NZ_CP018335.1"/>
</dbReference>
<keyword evidence="15" id="KW-1003">Cell membrane</keyword>
<dbReference type="PRINTS" id="PR00943">
    <property type="entry name" value="CUATPASE"/>
</dbReference>
<evidence type="ECO:0000256" key="5">
    <source>
        <dbReference type="ARBA" id="ARBA00022692"/>
    </source>
</evidence>
<keyword evidence="8" id="KW-0187">Copper transport</keyword>
<dbReference type="PANTHER" id="PTHR43520">
    <property type="entry name" value="ATP7, ISOFORM B"/>
    <property type="match status" value="1"/>
</dbReference>
<protein>
    <recommendedName>
        <fullName evidence="3">P-type Cu(+) transporter</fullName>
        <ecNumber evidence="3">7.2.2.8</ecNumber>
    </recommendedName>
</protein>
<comment type="catalytic activity">
    <reaction evidence="14">
        <text>Cu(+)(in) + ATP + H2O = Cu(+)(out) + ADP + phosphate + H(+)</text>
        <dbReference type="Rhea" id="RHEA:25792"/>
        <dbReference type="ChEBI" id="CHEBI:15377"/>
        <dbReference type="ChEBI" id="CHEBI:15378"/>
        <dbReference type="ChEBI" id="CHEBI:30616"/>
        <dbReference type="ChEBI" id="CHEBI:43474"/>
        <dbReference type="ChEBI" id="CHEBI:49552"/>
        <dbReference type="ChEBI" id="CHEBI:456216"/>
        <dbReference type="EC" id="7.2.2.8"/>
    </reaction>
</comment>
<proteinExistence type="inferred from homology"/>
<evidence type="ECO:0000256" key="11">
    <source>
        <dbReference type="ARBA" id="ARBA00022989"/>
    </source>
</evidence>
<keyword evidence="8" id="KW-0406">Ion transport</keyword>
<dbReference type="NCBIfam" id="TIGR01511">
    <property type="entry name" value="ATPase-IB1_Cu"/>
    <property type="match status" value="1"/>
</dbReference>
<dbReference type="GO" id="GO:0005524">
    <property type="term" value="F:ATP binding"/>
    <property type="evidence" value="ECO:0007669"/>
    <property type="project" value="UniProtKB-UniRule"/>
</dbReference>
<dbReference type="EC" id="7.2.2.8" evidence="3"/>
<dbReference type="FunFam" id="2.70.150.10:FF:000002">
    <property type="entry name" value="Copper-transporting ATPase 1, putative"/>
    <property type="match status" value="1"/>
</dbReference>
<dbReference type="InterPro" id="IPR044492">
    <property type="entry name" value="P_typ_ATPase_HD_dom"/>
</dbReference>
<dbReference type="SFLD" id="SFLDG00002">
    <property type="entry name" value="C1.7:_P-type_atpase_like"/>
    <property type="match status" value="1"/>
</dbReference>
<dbReference type="InterPro" id="IPR018303">
    <property type="entry name" value="ATPase_P-typ_P_site"/>
</dbReference>
<feature type="transmembrane region" description="Helical" evidence="15">
    <location>
        <begin position="145"/>
        <end position="164"/>
    </location>
</feature>
<dbReference type="InterPro" id="IPR023214">
    <property type="entry name" value="HAD_sf"/>
</dbReference>
<evidence type="ECO:0000256" key="6">
    <source>
        <dbReference type="ARBA" id="ARBA00022723"/>
    </source>
</evidence>
<comment type="similarity">
    <text evidence="2 15">Belongs to the cation transport ATPase (P-type) (TC 3.A.3) family. Type IB subfamily.</text>
</comment>
<dbReference type="Gene3D" id="3.30.70.100">
    <property type="match status" value="1"/>
</dbReference>